<gene>
    <name evidence="2" type="ORF">N7G274_005139</name>
</gene>
<protein>
    <recommendedName>
        <fullName evidence="4">Myb-like domain-containing protein</fullName>
    </recommendedName>
</protein>
<keyword evidence="3" id="KW-1185">Reference proteome</keyword>
<evidence type="ECO:0000256" key="1">
    <source>
        <dbReference type="SAM" id="MobiDB-lite"/>
    </source>
</evidence>
<dbReference type="CDD" id="cd00167">
    <property type="entry name" value="SANT"/>
    <property type="match status" value="1"/>
</dbReference>
<feature type="region of interest" description="Disordered" evidence="1">
    <location>
        <begin position="95"/>
        <end position="166"/>
    </location>
</feature>
<evidence type="ECO:0000313" key="2">
    <source>
        <dbReference type="EMBL" id="KAL2041951.1"/>
    </source>
</evidence>
<feature type="compositionally biased region" description="Polar residues" evidence="1">
    <location>
        <begin position="240"/>
        <end position="277"/>
    </location>
</feature>
<dbReference type="InterPro" id="IPR001005">
    <property type="entry name" value="SANT/Myb"/>
</dbReference>
<name>A0ABR4A959_9LECA</name>
<organism evidence="2 3">
    <name type="scientific">Stereocaulon virgatum</name>
    <dbReference type="NCBI Taxonomy" id="373712"/>
    <lineage>
        <taxon>Eukaryota</taxon>
        <taxon>Fungi</taxon>
        <taxon>Dikarya</taxon>
        <taxon>Ascomycota</taxon>
        <taxon>Pezizomycotina</taxon>
        <taxon>Lecanoromycetes</taxon>
        <taxon>OSLEUM clade</taxon>
        <taxon>Lecanoromycetidae</taxon>
        <taxon>Lecanorales</taxon>
        <taxon>Lecanorineae</taxon>
        <taxon>Stereocaulaceae</taxon>
        <taxon>Stereocaulon</taxon>
    </lineage>
</organism>
<accession>A0ABR4A959</accession>
<feature type="compositionally biased region" description="Polar residues" evidence="1">
    <location>
        <begin position="285"/>
        <end position="295"/>
    </location>
</feature>
<dbReference type="EMBL" id="JBEFKJ010000015">
    <property type="protein sequence ID" value="KAL2041951.1"/>
    <property type="molecule type" value="Genomic_DNA"/>
</dbReference>
<reference evidence="2 3" key="1">
    <citation type="submission" date="2024-09" db="EMBL/GenBank/DDBJ databases">
        <title>Rethinking Asexuality: The Enigmatic Case of Functional Sexual Genes in Lepraria (Stereocaulaceae).</title>
        <authorList>
            <person name="Doellman M."/>
            <person name="Sun Y."/>
            <person name="Barcenas-Pena A."/>
            <person name="Lumbsch H.T."/>
            <person name="Grewe F."/>
        </authorList>
    </citation>
    <scope>NUCLEOTIDE SEQUENCE [LARGE SCALE GENOMIC DNA]</scope>
    <source>
        <strain evidence="2 3">Mercado 3170</strain>
    </source>
</reference>
<feature type="compositionally biased region" description="Polar residues" evidence="1">
    <location>
        <begin position="133"/>
        <end position="149"/>
    </location>
</feature>
<dbReference type="Proteomes" id="UP001590950">
    <property type="component" value="Unassembled WGS sequence"/>
</dbReference>
<evidence type="ECO:0008006" key="4">
    <source>
        <dbReference type="Google" id="ProtNLM"/>
    </source>
</evidence>
<comment type="caution">
    <text evidence="2">The sequence shown here is derived from an EMBL/GenBank/DDBJ whole genome shotgun (WGS) entry which is preliminary data.</text>
</comment>
<evidence type="ECO:0000313" key="3">
    <source>
        <dbReference type="Proteomes" id="UP001590950"/>
    </source>
</evidence>
<proteinExistence type="predicted"/>
<feature type="compositionally biased region" description="Basic and acidic residues" evidence="1">
    <location>
        <begin position="296"/>
        <end position="318"/>
    </location>
</feature>
<feature type="compositionally biased region" description="Pro residues" evidence="1">
    <location>
        <begin position="118"/>
        <end position="131"/>
    </location>
</feature>
<sequence>MAYAPTQNTVMVKISPAPDQRTLGTPAVHRHRKTVSTGGGRAWSDAEEAYLIETREHKMPYKHIAAQLKKTELACRLHYHQLSFGSKARRQASVSSCGSVERASAPPPDKRRNETPSPQRPLPSISPPASPPQTIEYTTTDLSKTSNNHKLILPKPIPSDHRPTHETRSLRLITEDVDRCTDIQYVDMAKLDRIYDAHRLHFWSTIARSYGCNLSPATLEEAWCRAHGVSGSGFPPTPRGSPQSTQSLPSIRSTAAPCSTVTDSGNGFTPINSTEVSTPRPVMTRPNSFSVSSLLTEDKEVRKSPSGEKRLSDVDMAS</sequence>
<feature type="region of interest" description="Disordered" evidence="1">
    <location>
        <begin position="232"/>
        <end position="318"/>
    </location>
</feature>